<dbReference type="EMBL" id="JAWZYT010000374">
    <property type="protein sequence ID" value="KAK4324150.1"/>
    <property type="molecule type" value="Genomic_DNA"/>
</dbReference>
<sequence length="77" mass="7283">MEGGVSCQFMGEAGADGGGGVVGHDGTGHEGKDTTFIYPGGTDQLGGVAAGVGQQGGQEGCQGLVVLGGGGRVAMVM</sequence>
<reference evidence="2" key="1">
    <citation type="submission" date="2023-11" db="EMBL/GenBank/DDBJ databases">
        <title>Genome assemblies of two species of porcelain crab, Petrolisthes cinctipes and Petrolisthes manimaculis (Anomura: Porcellanidae).</title>
        <authorList>
            <person name="Angst P."/>
        </authorList>
    </citation>
    <scope>NUCLEOTIDE SEQUENCE</scope>
    <source>
        <strain evidence="2">PB745_02</strain>
        <tissue evidence="2">Gill</tissue>
    </source>
</reference>
<keyword evidence="3" id="KW-1185">Reference proteome</keyword>
<evidence type="ECO:0000313" key="3">
    <source>
        <dbReference type="Proteomes" id="UP001292094"/>
    </source>
</evidence>
<protein>
    <submittedName>
        <fullName evidence="2">Uncharacterized protein</fullName>
    </submittedName>
</protein>
<evidence type="ECO:0000313" key="2">
    <source>
        <dbReference type="EMBL" id="KAK4324150.1"/>
    </source>
</evidence>
<gene>
    <name evidence="1" type="ORF">Pmani_005148</name>
    <name evidence="2" type="ORF">Pmani_005153</name>
</gene>
<dbReference type="Proteomes" id="UP001292094">
    <property type="component" value="Unassembled WGS sequence"/>
</dbReference>
<name>A0AAE1QC67_9EUCA</name>
<proteinExistence type="predicted"/>
<dbReference type="AlphaFoldDB" id="A0AAE1QC67"/>
<organism evidence="2 3">
    <name type="scientific">Petrolisthes manimaculis</name>
    <dbReference type="NCBI Taxonomy" id="1843537"/>
    <lineage>
        <taxon>Eukaryota</taxon>
        <taxon>Metazoa</taxon>
        <taxon>Ecdysozoa</taxon>
        <taxon>Arthropoda</taxon>
        <taxon>Crustacea</taxon>
        <taxon>Multicrustacea</taxon>
        <taxon>Malacostraca</taxon>
        <taxon>Eumalacostraca</taxon>
        <taxon>Eucarida</taxon>
        <taxon>Decapoda</taxon>
        <taxon>Pleocyemata</taxon>
        <taxon>Anomura</taxon>
        <taxon>Galatheoidea</taxon>
        <taxon>Porcellanidae</taxon>
        <taxon>Petrolisthes</taxon>
    </lineage>
</organism>
<evidence type="ECO:0000313" key="1">
    <source>
        <dbReference type="EMBL" id="KAK4324145.1"/>
    </source>
</evidence>
<accession>A0AAE1QC67</accession>
<comment type="caution">
    <text evidence="2">The sequence shown here is derived from an EMBL/GenBank/DDBJ whole genome shotgun (WGS) entry which is preliminary data.</text>
</comment>
<dbReference type="EMBL" id="JAWZYT010000374">
    <property type="protein sequence ID" value="KAK4324145.1"/>
    <property type="molecule type" value="Genomic_DNA"/>
</dbReference>